<evidence type="ECO:0000256" key="5">
    <source>
        <dbReference type="SAM" id="MobiDB-lite"/>
    </source>
</evidence>
<dbReference type="GO" id="GO:0070772">
    <property type="term" value="C:PAS complex"/>
    <property type="evidence" value="ECO:0007669"/>
    <property type="project" value="InterPro"/>
</dbReference>
<dbReference type="Proteomes" id="UP000306050">
    <property type="component" value="Chromosome SGRAM_12"/>
</dbReference>
<feature type="compositionally biased region" description="Low complexity" evidence="5">
    <location>
        <begin position="1076"/>
        <end position="1103"/>
    </location>
</feature>
<dbReference type="GO" id="GO:0010008">
    <property type="term" value="C:endosome membrane"/>
    <property type="evidence" value="ECO:0007669"/>
    <property type="project" value="TreeGrafter"/>
</dbReference>
<dbReference type="EMBL" id="SRRM01000005">
    <property type="protein sequence ID" value="TKY89205.1"/>
    <property type="molecule type" value="Genomic_DNA"/>
</dbReference>
<keyword evidence="4" id="KW-0472">Membrane</keyword>
<dbReference type="OrthoDB" id="5574975at2759"/>
<dbReference type="InterPro" id="IPR011989">
    <property type="entry name" value="ARM-like"/>
</dbReference>
<dbReference type="InterPro" id="IPR016024">
    <property type="entry name" value="ARM-type_fold"/>
</dbReference>
<feature type="region of interest" description="Disordered" evidence="5">
    <location>
        <begin position="300"/>
        <end position="405"/>
    </location>
</feature>
<dbReference type="Pfam" id="PF12755">
    <property type="entry name" value="Vac14_Fab1_bd"/>
    <property type="match status" value="1"/>
</dbReference>
<dbReference type="PANTHER" id="PTHR16023">
    <property type="entry name" value="TAX1 BINDING PROTEIN-RELATED"/>
    <property type="match status" value="1"/>
</dbReference>
<dbReference type="GO" id="GO:0006661">
    <property type="term" value="P:phosphatidylinositol biosynthetic process"/>
    <property type="evidence" value="ECO:0007669"/>
    <property type="project" value="InterPro"/>
</dbReference>
<proteinExistence type="inferred from homology"/>
<evidence type="ECO:0000256" key="2">
    <source>
        <dbReference type="ARBA" id="ARBA00010225"/>
    </source>
</evidence>
<organism evidence="7 8">
    <name type="scientific">Sporisorium graminicola</name>
    <dbReference type="NCBI Taxonomy" id="280036"/>
    <lineage>
        <taxon>Eukaryota</taxon>
        <taxon>Fungi</taxon>
        <taxon>Dikarya</taxon>
        <taxon>Basidiomycota</taxon>
        <taxon>Ustilaginomycotina</taxon>
        <taxon>Ustilaginomycetes</taxon>
        <taxon>Ustilaginales</taxon>
        <taxon>Ustilaginaceae</taxon>
        <taxon>Sporisorium</taxon>
    </lineage>
</organism>
<feature type="compositionally biased region" description="Low complexity" evidence="5">
    <location>
        <begin position="990"/>
        <end position="1003"/>
    </location>
</feature>
<dbReference type="RefSeq" id="XP_029741190.1">
    <property type="nucleotide sequence ID" value="XM_029882335.1"/>
</dbReference>
<name>A0A4U7KWS0_9BASI</name>
<feature type="compositionally biased region" description="Low complexity" evidence="5">
    <location>
        <begin position="900"/>
        <end position="913"/>
    </location>
</feature>
<comment type="subcellular location">
    <subcellularLocation>
        <location evidence="1">Endomembrane system</location>
    </subcellularLocation>
</comment>
<evidence type="ECO:0000313" key="7">
    <source>
        <dbReference type="EMBL" id="TKY89205.1"/>
    </source>
</evidence>
<feature type="compositionally biased region" description="Acidic residues" evidence="5">
    <location>
        <begin position="387"/>
        <end position="404"/>
    </location>
</feature>
<dbReference type="InterPro" id="IPR026825">
    <property type="entry name" value="Vac14"/>
</dbReference>
<dbReference type="InterPro" id="IPR021841">
    <property type="entry name" value="VAC14_Fig4p-bd"/>
</dbReference>
<feature type="region of interest" description="Disordered" evidence="5">
    <location>
        <begin position="990"/>
        <end position="1014"/>
    </location>
</feature>
<sequence length="1122" mass="119723">MDAALQKALLDRVYDKRKAATLDLERQVRECLAKGDRARVNLIVQQLCSFLTASPQNVNARNGGLIGLAGIAIALGIEIAPFLEQVAKPVLACFNDPDSKIRYFACESFYNIAKVCKGEILVYFNETFDALSKLAADSELSVKNGAELLDRLLKDIVCEAAPHYVSQFQDVSLIRAHQDAQDGFAGGVAELDVAREKAHQFDEEGTANNKVFSLARFIPLLAERMYVLSPFTRNYLVSWITVLGSVPELELVSYLPSFLDGLLKYLSDPNSDVRVATANVLADFLREIRHAAELGARRQAFEQHRAERQEHKRRKGKERASAAALEDAQSKPHGIDESHLQAQVELHSRSVSPSKSFRSSSQAPSAKAHTEGTTSPAPSQRPSQSNFDDDLAADEDEDEEEDIWVDGTEVRIDYAAIMEILINHIGYPDEEIQATTLQWIAEFLLVVKDVVVPFTPRLISAILPSLAHHSPAIASAAHATNINLYRVIQDIAAPPTPPSSRPLSASAAALQGHKHTNSASSGRDRGYAGSPTQPLARNAPVSRPPASGTAATTSVTASSSGPLSPRSRAGTLSGEPTSGIAAISLSDHAANNDRTVSPSPNGVDGSAVVDVDPFDYQTTVNALTLQLLDEHEETRVSALEWLLMLHRKSPQKILSMDDGTFPALLKTLSDPSDEVIRCDLRLLAQISSASEDSYFHAFMANLLSLFSTDRRLLETRGSLIIRQLCASLHTERIFRTLAEILEKDEDLEFASIMVQNLAIILITSPELADFRKKLRNLDSREGQLLFASIYRCWCHNAVAAFSLCLLAQAYEHASNLLTIFAELEITVSLLIQIDKLVQLLESPIFTALRLQLLEPERYPYLFKCLYGILMLLPQSSAFVTLRNRLNAVNGLGFLHSVPRSSYSSRSSSKAVSGTGSGSSSGGGGGGGSASGSSGGGSASMAEIKWNDLLHHFRVVQNKHERARRQAAVGTTMAAGGTQLAPDYAAPRLTSAGAAGPASSASSAAGGGGSAGGRRRISQAATPITGAGGAAATTSGPGRFGLGLSATSANGRGAGGSTSAPNAATSSFFGIHLPTGAGAAASTATHASATRSSSPSAARRYASGQQQTSNPGSRQPSKGSSLR</sequence>
<accession>A0A4U7KWS0</accession>
<evidence type="ECO:0000256" key="4">
    <source>
        <dbReference type="ARBA" id="ARBA00023136"/>
    </source>
</evidence>
<evidence type="ECO:0000256" key="3">
    <source>
        <dbReference type="ARBA" id="ARBA00022737"/>
    </source>
</evidence>
<dbReference type="Pfam" id="PF11916">
    <property type="entry name" value="Vac14_Fig4_bd"/>
    <property type="match status" value="1"/>
</dbReference>
<gene>
    <name evidence="7" type="ORF">EX895_001736</name>
</gene>
<feature type="compositionally biased region" description="Polar residues" evidence="5">
    <location>
        <begin position="1104"/>
        <end position="1122"/>
    </location>
</feature>
<dbReference type="GeneID" id="40724631"/>
<protein>
    <recommendedName>
        <fullName evidence="6">Vacuolar protein 14 C-terminal Fig4-binding domain-containing protein</fullName>
    </recommendedName>
</protein>
<feature type="compositionally biased region" description="Basic and acidic residues" evidence="5">
    <location>
        <begin position="300"/>
        <end position="310"/>
    </location>
</feature>
<keyword evidence="8" id="KW-1185">Reference proteome</keyword>
<dbReference type="SUPFAM" id="SSF48371">
    <property type="entry name" value="ARM repeat"/>
    <property type="match status" value="1"/>
</dbReference>
<reference evidence="7 8" key="1">
    <citation type="submission" date="2019-05" db="EMBL/GenBank/DDBJ databases">
        <title>Sporisorium graminicola CBS 10092 draft sequencing and annotation.</title>
        <authorList>
            <person name="Solano-Gonzalez S."/>
            <person name="Caddick M.X."/>
            <person name="Darby A."/>
        </authorList>
    </citation>
    <scope>NUCLEOTIDE SEQUENCE [LARGE SCALE GENOMIC DNA]</scope>
    <source>
        <strain evidence="7 8">CBS 10092</strain>
    </source>
</reference>
<feature type="compositionally biased region" description="Low complexity" evidence="5">
    <location>
        <begin position="546"/>
        <end position="561"/>
    </location>
</feature>
<feature type="compositionally biased region" description="Polar residues" evidence="5">
    <location>
        <begin position="371"/>
        <end position="386"/>
    </location>
</feature>
<dbReference type="KEGG" id="sgra:EX895_001736"/>
<comment type="similarity">
    <text evidence="2">Belongs to the VAC14 family.</text>
</comment>
<feature type="domain" description="Vacuolar protein 14 C-terminal Fig4-binding" evidence="6">
    <location>
        <begin position="711"/>
        <end position="888"/>
    </location>
</feature>
<comment type="caution">
    <text evidence="7">The sequence shown here is derived from an EMBL/GenBank/DDBJ whole genome shotgun (WGS) entry which is preliminary data.</text>
</comment>
<feature type="compositionally biased region" description="Basic and acidic residues" evidence="5">
    <location>
        <begin position="328"/>
        <end position="339"/>
    </location>
</feature>
<feature type="compositionally biased region" description="Low complexity" evidence="5">
    <location>
        <begin position="349"/>
        <end position="367"/>
    </location>
</feature>
<evidence type="ECO:0000259" key="6">
    <source>
        <dbReference type="Pfam" id="PF11916"/>
    </source>
</evidence>
<feature type="region of interest" description="Disordered" evidence="5">
    <location>
        <begin position="898"/>
        <end position="936"/>
    </location>
</feature>
<feature type="region of interest" description="Disordered" evidence="5">
    <location>
        <begin position="493"/>
        <end position="578"/>
    </location>
</feature>
<evidence type="ECO:0000313" key="8">
    <source>
        <dbReference type="Proteomes" id="UP000306050"/>
    </source>
</evidence>
<dbReference type="GO" id="GO:0000329">
    <property type="term" value="C:fungal-type vacuole membrane"/>
    <property type="evidence" value="ECO:0007669"/>
    <property type="project" value="TreeGrafter"/>
</dbReference>
<evidence type="ECO:0000256" key="1">
    <source>
        <dbReference type="ARBA" id="ARBA00004308"/>
    </source>
</evidence>
<keyword evidence="3" id="KW-0677">Repeat</keyword>
<feature type="compositionally biased region" description="Gly residues" evidence="5">
    <location>
        <begin position="914"/>
        <end position="936"/>
    </location>
</feature>
<dbReference type="AlphaFoldDB" id="A0A4U7KWS0"/>
<dbReference type="Gene3D" id="1.25.10.10">
    <property type="entry name" value="Leucine-rich Repeat Variant"/>
    <property type="match status" value="2"/>
</dbReference>
<dbReference type="PANTHER" id="PTHR16023:SF0">
    <property type="entry name" value="PROTEIN VAC14 HOMOLOG"/>
    <property type="match status" value="1"/>
</dbReference>
<feature type="region of interest" description="Disordered" evidence="5">
    <location>
        <begin position="1076"/>
        <end position="1122"/>
    </location>
</feature>